<sequence length="600" mass="64347">MRTKSALWKKVMKQPKPTIGRKLMAMTLVLLLVPSLLIGTSGYWTAKEQLTESGKRTLKNSVAQTLNMISSLNEEVEKGTMSLEDAQEKVKAAILGPKNAEGKRPDYKKTGIDIGEYGYIFIVEKRETAAGQRIMEVAHPSLEGQDITEVKSSNGKAIGFGLVELAEAGGGFYDFDFNLPNSDKVAPKITYVQKDPNWNWVICAGSYYIDYNKGADLVLREVEIIVSIAVIIGILLSWLFSRHISVPIKRVARQASLIASGDLREAEILIKNRDEIGQLAQDFNVMHQNLKTIIHEVSTVSSTVAATSEELSASADQTMQASVTIAGAITEVAESADMQSRHVGSSYGQVARMTEGIGHIADQVQTVAGSMLQTSKQSESGSQLIARTIGQMREVERKVNASSEVVGTLASKSQEINVIIDLIRQISGQTNLLALNAAIEAARAGEHGRGFAVVASEVRKLAEQSEHAAAQVYAIIHEMQQGIDKAMGTSQEGTEAMKAGLSSVDEAGAAFDEIFGAIEGVSEQAREVSLAVQELTANATSTVAAIEGIKAATEDISGNTQGIAASAEEQSASMEEMSAASSMLANSAYELQELVSKFKL</sequence>
<keyword evidence="6 8" id="KW-0807">Transducer</keyword>
<feature type="coiled-coil region" evidence="9">
    <location>
        <begin position="55"/>
        <end position="89"/>
    </location>
</feature>
<evidence type="ECO:0000256" key="10">
    <source>
        <dbReference type="SAM" id="Phobius"/>
    </source>
</evidence>
<keyword evidence="5 10" id="KW-0472">Membrane</keyword>
<dbReference type="CDD" id="cd06225">
    <property type="entry name" value="HAMP"/>
    <property type="match status" value="1"/>
</dbReference>
<dbReference type="SMART" id="SM00304">
    <property type="entry name" value="HAMP"/>
    <property type="match status" value="1"/>
</dbReference>
<evidence type="ECO:0000256" key="8">
    <source>
        <dbReference type="PROSITE-ProRule" id="PRU00284"/>
    </source>
</evidence>
<dbReference type="SUPFAM" id="SSF58104">
    <property type="entry name" value="Methyl-accepting chemotaxis protein (MCP) signaling domain"/>
    <property type="match status" value="1"/>
</dbReference>
<keyword evidence="3 10" id="KW-0812">Transmembrane</keyword>
<evidence type="ECO:0000256" key="7">
    <source>
        <dbReference type="ARBA" id="ARBA00029447"/>
    </source>
</evidence>
<dbReference type="InterPro" id="IPR003660">
    <property type="entry name" value="HAMP_dom"/>
</dbReference>
<evidence type="ECO:0000256" key="2">
    <source>
        <dbReference type="ARBA" id="ARBA00022475"/>
    </source>
</evidence>
<dbReference type="EMBL" id="QXQA01000016">
    <property type="protein sequence ID" value="RIX50161.1"/>
    <property type="molecule type" value="Genomic_DNA"/>
</dbReference>
<evidence type="ECO:0000256" key="6">
    <source>
        <dbReference type="ARBA" id="ARBA00023224"/>
    </source>
</evidence>
<organism evidence="13 14">
    <name type="scientific">Paenibacillus nanensis</name>
    <dbReference type="NCBI Taxonomy" id="393251"/>
    <lineage>
        <taxon>Bacteria</taxon>
        <taxon>Bacillati</taxon>
        <taxon>Bacillota</taxon>
        <taxon>Bacilli</taxon>
        <taxon>Bacillales</taxon>
        <taxon>Paenibacillaceae</taxon>
        <taxon>Paenibacillus</taxon>
    </lineage>
</organism>
<dbReference type="GO" id="GO:0007165">
    <property type="term" value="P:signal transduction"/>
    <property type="evidence" value="ECO:0007669"/>
    <property type="project" value="UniProtKB-KW"/>
</dbReference>
<protein>
    <submittedName>
        <fullName evidence="13">Methyl-accepting chemotaxis protein</fullName>
    </submittedName>
</protein>
<dbReference type="Proteomes" id="UP000266482">
    <property type="component" value="Unassembled WGS sequence"/>
</dbReference>
<evidence type="ECO:0000313" key="13">
    <source>
        <dbReference type="EMBL" id="RIX50161.1"/>
    </source>
</evidence>
<feature type="domain" description="Methyl-accepting transducer" evidence="11">
    <location>
        <begin position="314"/>
        <end position="550"/>
    </location>
</feature>
<evidence type="ECO:0000256" key="4">
    <source>
        <dbReference type="ARBA" id="ARBA00022989"/>
    </source>
</evidence>
<dbReference type="GO" id="GO:0005886">
    <property type="term" value="C:plasma membrane"/>
    <property type="evidence" value="ECO:0007669"/>
    <property type="project" value="UniProtKB-SubCell"/>
</dbReference>
<dbReference type="Gene3D" id="6.10.340.10">
    <property type="match status" value="1"/>
</dbReference>
<reference evidence="13 14" key="1">
    <citation type="submission" date="2018-09" db="EMBL/GenBank/DDBJ databases">
        <title>Paenibacillus aracenensis nov. sp. isolated from a cave in southern Spain.</title>
        <authorList>
            <person name="Jurado V."/>
            <person name="Gutierrez-Patricio S."/>
            <person name="Gonzalez-Pimentel J.L."/>
            <person name="Miller A.Z."/>
            <person name="Laiz L."/>
            <person name="Saiz-Jimenez C."/>
        </authorList>
    </citation>
    <scope>NUCLEOTIDE SEQUENCE [LARGE SCALE GENOMIC DNA]</scope>
    <source>
        <strain evidence="13 14">DSM 22867</strain>
    </source>
</reference>
<dbReference type="RefSeq" id="WP_119602210.1">
    <property type="nucleotide sequence ID" value="NZ_QXQA01000016.1"/>
</dbReference>
<comment type="subcellular location">
    <subcellularLocation>
        <location evidence="1">Cell membrane</location>
        <topology evidence="1">Multi-pass membrane protein</topology>
    </subcellularLocation>
</comment>
<dbReference type="Pfam" id="PF17200">
    <property type="entry name" value="sCache_2"/>
    <property type="match status" value="1"/>
</dbReference>
<dbReference type="PROSITE" id="PS50885">
    <property type="entry name" value="HAMP"/>
    <property type="match status" value="1"/>
</dbReference>
<evidence type="ECO:0000313" key="14">
    <source>
        <dbReference type="Proteomes" id="UP000266482"/>
    </source>
</evidence>
<keyword evidence="4 10" id="KW-1133">Transmembrane helix</keyword>
<dbReference type="InterPro" id="IPR033480">
    <property type="entry name" value="sCache_2"/>
</dbReference>
<evidence type="ECO:0000259" key="12">
    <source>
        <dbReference type="PROSITE" id="PS50885"/>
    </source>
</evidence>
<dbReference type="PROSITE" id="PS50111">
    <property type="entry name" value="CHEMOTAXIS_TRANSDUC_2"/>
    <property type="match status" value="1"/>
</dbReference>
<comment type="similarity">
    <text evidence="7">Belongs to the methyl-accepting chemotaxis (MCP) protein family.</text>
</comment>
<name>A0A3A1URW7_9BACL</name>
<dbReference type="Gene3D" id="1.10.287.950">
    <property type="entry name" value="Methyl-accepting chemotaxis protein"/>
    <property type="match status" value="1"/>
</dbReference>
<feature type="transmembrane region" description="Helical" evidence="10">
    <location>
        <begin position="222"/>
        <end position="240"/>
    </location>
</feature>
<evidence type="ECO:0000256" key="5">
    <source>
        <dbReference type="ARBA" id="ARBA00023136"/>
    </source>
</evidence>
<dbReference type="PANTHER" id="PTHR32089">
    <property type="entry name" value="METHYL-ACCEPTING CHEMOTAXIS PROTEIN MCPB"/>
    <property type="match status" value="1"/>
</dbReference>
<dbReference type="AlphaFoldDB" id="A0A3A1URW7"/>
<proteinExistence type="inferred from homology"/>
<keyword evidence="2" id="KW-1003">Cell membrane</keyword>
<dbReference type="Pfam" id="PF00015">
    <property type="entry name" value="MCPsignal"/>
    <property type="match status" value="1"/>
</dbReference>
<dbReference type="CDD" id="cd11386">
    <property type="entry name" value="MCP_signal"/>
    <property type="match status" value="1"/>
</dbReference>
<evidence type="ECO:0000259" key="11">
    <source>
        <dbReference type="PROSITE" id="PS50111"/>
    </source>
</evidence>
<gene>
    <name evidence="13" type="ORF">D3P08_21675</name>
</gene>
<comment type="caution">
    <text evidence="13">The sequence shown here is derived from an EMBL/GenBank/DDBJ whole genome shotgun (WGS) entry which is preliminary data.</text>
</comment>
<dbReference type="PANTHER" id="PTHR32089:SF114">
    <property type="entry name" value="METHYL-ACCEPTING CHEMOTAXIS PROTEIN MCPB"/>
    <property type="match status" value="1"/>
</dbReference>
<dbReference type="OrthoDB" id="9810264at2"/>
<dbReference type="Pfam" id="PF00672">
    <property type="entry name" value="HAMP"/>
    <property type="match status" value="1"/>
</dbReference>
<dbReference type="SMART" id="SM01049">
    <property type="entry name" value="Cache_2"/>
    <property type="match status" value="1"/>
</dbReference>
<accession>A0A3A1URW7</accession>
<evidence type="ECO:0000256" key="9">
    <source>
        <dbReference type="SAM" id="Coils"/>
    </source>
</evidence>
<dbReference type="InterPro" id="IPR004089">
    <property type="entry name" value="MCPsignal_dom"/>
</dbReference>
<dbReference type="SMART" id="SM00283">
    <property type="entry name" value="MA"/>
    <property type="match status" value="1"/>
</dbReference>
<evidence type="ECO:0000256" key="3">
    <source>
        <dbReference type="ARBA" id="ARBA00022692"/>
    </source>
</evidence>
<feature type="domain" description="HAMP" evidence="12">
    <location>
        <begin position="242"/>
        <end position="295"/>
    </location>
</feature>
<dbReference type="Gene3D" id="3.30.450.20">
    <property type="entry name" value="PAS domain"/>
    <property type="match status" value="1"/>
</dbReference>
<keyword evidence="14" id="KW-1185">Reference proteome</keyword>
<evidence type="ECO:0000256" key="1">
    <source>
        <dbReference type="ARBA" id="ARBA00004651"/>
    </source>
</evidence>
<keyword evidence="9" id="KW-0175">Coiled coil</keyword>